<dbReference type="AlphaFoldDB" id="A0A1J7IZV1"/>
<evidence type="ECO:0000256" key="3">
    <source>
        <dbReference type="SAM" id="MobiDB-lite"/>
    </source>
</evidence>
<keyword evidence="5" id="KW-1185">Reference proteome</keyword>
<dbReference type="InParanoid" id="A0A1J7IZV1"/>
<evidence type="ECO:0000313" key="4">
    <source>
        <dbReference type="EMBL" id="OIW22420.1"/>
    </source>
</evidence>
<dbReference type="Pfam" id="PF00106">
    <property type="entry name" value="adh_short"/>
    <property type="match status" value="1"/>
</dbReference>
<dbReference type="SUPFAM" id="SSF51735">
    <property type="entry name" value="NAD(P)-binding Rossmann-fold domains"/>
    <property type="match status" value="1"/>
</dbReference>
<keyword evidence="2" id="KW-0560">Oxidoreductase</keyword>
<dbReference type="OrthoDB" id="191139at2759"/>
<dbReference type="STRING" id="1408157.A0A1J7IZV1"/>
<feature type="region of interest" description="Disordered" evidence="3">
    <location>
        <begin position="245"/>
        <end position="264"/>
    </location>
</feature>
<evidence type="ECO:0000256" key="1">
    <source>
        <dbReference type="ARBA" id="ARBA00006484"/>
    </source>
</evidence>
<dbReference type="GO" id="GO:0016491">
    <property type="term" value="F:oxidoreductase activity"/>
    <property type="evidence" value="ECO:0007669"/>
    <property type="project" value="UniProtKB-KW"/>
</dbReference>
<gene>
    <name evidence="4" type="ORF">CONLIGDRAFT_638337</name>
</gene>
<comment type="similarity">
    <text evidence="1">Belongs to the short-chain dehydrogenases/reductases (SDR) family.</text>
</comment>
<proteinExistence type="inferred from homology"/>
<dbReference type="Proteomes" id="UP000182658">
    <property type="component" value="Unassembled WGS sequence"/>
</dbReference>
<dbReference type="InterPro" id="IPR036291">
    <property type="entry name" value="NAD(P)-bd_dom_sf"/>
</dbReference>
<accession>A0A1J7IZV1</accession>
<evidence type="ECO:0000256" key="2">
    <source>
        <dbReference type="ARBA" id="ARBA00023002"/>
    </source>
</evidence>
<organism evidence="4 5">
    <name type="scientific">Coniochaeta ligniaria NRRL 30616</name>
    <dbReference type="NCBI Taxonomy" id="1408157"/>
    <lineage>
        <taxon>Eukaryota</taxon>
        <taxon>Fungi</taxon>
        <taxon>Dikarya</taxon>
        <taxon>Ascomycota</taxon>
        <taxon>Pezizomycotina</taxon>
        <taxon>Sordariomycetes</taxon>
        <taxon>Sordariomycetidae</taxon>
        <taxon>Coniochaetales</taxon>
        <taxon>Coniochaetaceae</taxon>
        <taxon>Coniochaeta</taxon>
    </lineage>
</organism>
<evidence type="ECO:0000313" key="5">
    <source>
        <dbReference type="Proteomes" id="UP000182658"/>
    </source>
</evidence>
<name>A0A1J7IZV1_9PEZI</name>
<protein>
    <submittedName>
        <fullName evidence="4">NAD(P)-binding protein</fullName>
    </submittedName>
</protein>
<reference evidence="4 5" key="1">
    <citation type="submission" date="2016-10" db="EMBL/GenBank/DDBJ databases">
        <title>Draft genome sequence of Coniochaeta ligniaria NRRL30616, a lignocellulolytic fungus for bioabatement of inhibitors in plant biomass hydrolysates.</title>
        <authorList>
            <consortium name="DOE Joint Genome Institute"/>
            <person name="Jimenez D.J."/>
            <person name="Hector R.E."/>
            <person name="Riley R."/>
            <person name="Sun H."/>
            <person name="Grigoriev I.V."/>
            <person name="Van Elsas J.D."/>
            <person name="Nichols N.N."/>
        </authorList>
    </citation>
    <scope>NUCLEOTIDE SEQUENCE [LARGE SCALE GENOMIC DNA]</scope>
    <source>
        <strain evidence="4 5">NRRL 30616</strain>
    </source>
</reference>
<dbReference type="EMBL" id="KV875115">
    <property type="protein sequence ID" value="OIW22420.1"/>
    <property type="molecule type" value="Genomic_DNA"/>
</dbReference>
<dbReference type="InterPro" id="IPR002347">
    <property type="entry name" value="SDR_fam"/>
</dbReference>
<dbReference type="PANTHER" id="PTHR24320:SF283">
    <property type="entry name" value="RETINOL DEHYDROGENASE 11"/>
    <property type="match status" value="1"/>
</dbReference>
<sequence length="264" mass="28336">MRPARPSRITSPERPVSYIDCCEQTLRPNTRPTETIVIVTGVSPNSIGADTARAIVAQRPAQLILASKTESNLHGVIKSLQIPEGTTVRPLVLNLGSLDAVRKAAFEVSGWTKAIDAAIFTAGVMAVPEYTTSEDGIELHFAVNHLGHFLFANLLVDKLLAGNATVVNYSSEAHKRASPGFLDDLTYDNGKGYDKWAAYDNSKLCNIAFSVGLVQHFGRENLRSFAIDPGVILASALTRSVPPEDFVSKGQVPSPSFSGLGDLC</sequence>
<dbReference type="PANTHER" id="PTHR24320">
    <property type="entry name" value="RETINOL DEHYDROGENASE"/>
    <property type="match status" value="1"/>
</dbReference>
<dbReference type="Gene3D" id="3.40.50.720">
    <property type="entry name" value="NAD(P)-binding Rossmann-like Domain"/>
    <property type="match status" value="1"/>
</dbReference>